<proteinExistence type="predicted"/>
<feature type="chain" id="PRO_5008124932" evidence="1">
    <location>
        <begin position="20"/>
        <end position="165"/>
    </location>
</feature>
<dbReference type="VEuPathDB" id="VectorBase:ACHR004196"/>
<keyword evidence="3" id="KW-1185">Reference proteome</keyword>
<sequence length="165" mass="16190">MKAVYVVALCVCLAVATQAAPQFGTLANVLTSVGQTLSNLVTQVTTLVNNVLLVGGAATASVLGNAVSLLYGLANTGLTLITVPTSALQTVNGLLNNALAQVSTIVAGAGSSLTTLVPALGSVQTILLTLASNLAALNQGGLTTLQSALTQLANTLGSMAGQISG</sequence>
<name>A0A182K0B4_9DIPT</name>
<reference evidence="2" key="2">
    <citation type="submission" date="2020-05" db="UniProtKB">
        <authorList>
            <consortium name="EnsemblMetazoa"/>
        </authorList>
    </citation>
    <scope>IDENTIFICATION</scope>
    <source>
        <strain evidence="2">ACHKN1017</strain>
    </source>
</reference>
<organism evidence="2 3">
    <name type="scientific">Anopheles christyi</name>
    <dbReference type="NCBI Taxonomy" id="43041"/>
    <lineage>
        <taxon>Eukaryota</taxon>
        <taxon>Metazoa</taxon>
        <taxon>Ecdysozoa</taxon>
        <taxon>Arthropoda</taxon>
        <taxon>Hexapoda</taxon>
        <taxon>Insecta</taxon>
        <taxon>Pterygota</taxon>
        <taxon>Neoptera</taxon>
        <taxon>Endopterygota</taxon>
        <taxon>Diptera</taxon>
        <taxon>Nematocera</taxon>
        <taxon>Culicoidea</taxon>
        <taxon>Culicidae</taxon>
        <taxon>Anophelinae</taxon>
        <taxon>Anopheles</taxon>
    </lineage>
</organism>
<dbReference type="EnsemblMetazoa" id="ACHR004196-RA">
    <property type="protein sequence ID" value="ACHR004196-PA"/>
    <property type="gene ID" value="ACHR004196"/>
</dbReference>
<protein>
    <submittedName>
        <fullName evidence="2">Uncharacterized protein</fullName>
    </submittedName>
</protein>
<reference evidence="3" key="1">
    <citation type="submission" date="2013-03" db="EMBL/GenBank/DDBJ databases">
        <title>The Genome Sequence of Anopheles christyi ACHKN1017.</title>
        <authorList>
            <consortium name="The Broad Institute Genomics Platform"/>
            <person name="Neafsey D.E."/>
            <person name="Besansky N."/>
            <person name="Walker B."/>
            <person name="Young S.K."/>
            <person name="Zeng Q."/>
            <person name="Gargeya S."/>
            <person name="Fitzgerald M."/>
            <person name="Haas B."/>
            <person name="Abouelleil A."/>
            <person name="Allen A.W."/>
            <person name="Alvarado L."/>
            <person name="Arachchi H.M."/>
            <person name="Berlin A.M."/>
            <person name="Chapman S.B."/>
            <person name="Gainer-Dewar J."/>
            <person name="Goldberg J."/>
            <person name="Griggs A."/>
            <person name="Gujja S."/>
            <person name="Hansen M."/>
            <person name="Howarth C."/>
            <person name="Imamovic A."/>
            <person name="Ireland A."/>
            <person name="Larimer J."/>
            <person name="McCowan C."/>
            <person name="Murphy C."/>
            <person name="Pearson M."/>
            <person name="Poon T.W."/>
            <person name="Priest M."/>
            <person name="Roberts A."/>
            <person name="Saif S."/>
            <person name="Shea T."/>
            <person name="Sisk P."/>
            <person name="Sykes S."/>
            <person name="Wortman J."/>
            <person name="Nusbaum C."/>
            <person name="Birren B."/>
        </authorList>
    </citation>
    <scope>NUCLEOTIDE SEQUENCE [LARGE SCALE GENOMIC DNA]</scope>
    <source>
        <strain evidence="3">ACHKN1017</strain>
    </source>
</reference>
<keyword evidence="1" id="KW-0732">Signal</keyword>
<dbReference type="Proteomes" id="UP000075881">
    <property type="component" value="Unassembled WGS sequence"/>
</dbReference>
<accession>A0A182K0B4</accession>
<feature type="signal peptide" evidence="1">
    <location>
        <begin position="1"/>
        <end position="19"/>
    </location>
</feature>
<dbReference type="AlphaFoldDB" id="A0A182K0B4"/>
<evidence type="ECO:0000313" key="3">
    <source>
        <dbReference type="Proteomes" id="UP000075881"/>
    </source>
</evidence>
<evidence type="ECO:0000313" key="2">
    <source>
        <dbReference type="EnsemblMetazoa" id="ACHR004196-PA"/>
    </source>
</evidence>
<evidence type="ECO:0000256" key="1">
    <source>
        <dbReference type="SAM" id="SignalP"/>
    </source>
</evidence>